<name>A0A4Y8L005_9BACT</name>
<dbReference type="STRING" id="1121485.GCA_000426485_01418"/>
<keyword evidence="2" id="KW-1185">Reference proteome</keyword>
<proteinExistence type="predicted"/>
<dbReference type="Proteomes" id="UP000297861">
    <property type="component" value="Unassembled WGS sequence"/>
</dbReference>
<reference evidence="1 2" key="1">
    <citation type="submission" date="2019-03" db="EMBL/GenBank/DDBJ databases">
        <title>San Antonio Military Medical Center submission to MRSN (WRAIR), pending publication.</title>
        <authorList>
            <person name="Blyth D.M."/>
            <person name="Mccarthy S.L."/>
            <person name="Schall S.E."/>
            <person name="Stam J.A."/>
            <person name="Ong A.C."/>
            <person name="Mcgann P.T."/>
        </authorList>
    </citation>
    <scope>NUCLEOTIDE SEQUENCE [LARGE SCALE GENOMIC DNA]</scope>
    <source>
        <strain evidence="1 2">MRSN571793</strain>
    </source>
</reference>
<sequence length="133" mass="15400">MFPKEVDIEIYNPKEEVSQTIPVEQLSTNIFRALGNDIFSQNLTFGTEFETQKNKNGQHEVVRILKTSNYITKRFILTSEFKESEYRLLGDEITKIGGFWQVDFGSLAIINIPKEQEAHIQKILDAFNIKLTE</sequence>
<dbReference type="RefSeq" id="WP_026628016.1">
    <property type="nucleotide sequence ID" value="NZ_JAWZLG010000100.1"/>
</dbReference>
<accession>A0A4Y8L005</accession>
<dbReference type="EMBL" id="SOML01000008">
    <property type="protein sequence ID" value="TFD95326.1"/>
    <property type="molecule type" value="Genomic_DNA"/>
</dbReference>
<gene>
    <name evidence="1" type="ORF">E2605_12970</name>
</gene>
<comment type="caution">
    <text evidence="1">The sequence shown here is derived from an EMBL/GenBank/DDBJ whole genome shotgun (WGS) entry which is preliminary data.</text>
</comment>
<dbReference type="OrthoDB" id="674885at2"/>
<protein>
    <submittedName>
        <fullName evidence="1">Uncharacterized protein</fullName>
    </submittedName>
</protein>
<evidence type="ECO:0000313" key="2">
    <source>
        <dbReference type="Proteomes" id="UP000297861"/>
    </source>
</evidence>
<evidence type="ECO:0000313" key="1">
    <source>
        <dbReference type="EMBL" id="TFD95326.1"/>
    </source>
</evidence>
<dbReference type="AlphaFoldDB" id="A0A4Y8L005"/>
<organism evidence="1 2">
    <name type="scientific">Dysgonomonas capnocytophagoides</name>
    <dbReference type="NCBI Taxonomy" id="45254"/>
    <lineage>
        <taxon>Bacteria</taxon>
        <taxon>Pseudomonadati</taxon>
        <taxon>Bacteroidota</taxon>
        <taxon>Bacteroidia</taxon>
        <taxon>Bacteroidales</taxon>
        <taxon>Dysgonomonadaceae</taxon>
        <taxon>Dysgonomonas</taxon>
    </lineage>
</organism>